<protein>
    <submittedName>
        <fullName evidence="1">Uncharacterized protein</fullName>
    </submittedName>
</protein>
<sequence length="169" mass="20133">MKKIGFLNLESIAAEKHRYDFQIKTDVQKKETLLRFGNLKINKTTKTFGLKCFEKAGELQGIKNKKFFKLSFPILIYADSSNYYLTHFQIENPFIILNIRRIYNLIKYHVAFYNTLRKTYIEITPKNIFAIIKYNQDNLNSEEDLELFKNIDSEKIITPYMASYINQYL</sequence>
<dbReference type="AlphaFoldDB" id="A0A162J874"/>
<comment type="caution">
    <text evidence="1">The sequence shown here is derived from an EMBL/GenBank/DDBJ whole genome shotgun (WGS) entry which is preliminary data.</text>
</comment>
<organism evidence="1 2">
    <name type="scientific">Fusobacterium necrophorum subsp. funduliforme</name>
    <dbReference type="NCBI Taxonomy" id="143387"/>
    <lineage>
        <taxon>Bacteria</taxon>
        <taxon>Fusobacteriati</taxon>
        <taxon>Fusobacteriota</taxon>
        <taxon>Fusobacteriia</taxon>
        <taxon>Fusobacteriales</taxon>
        <taxon>Fusobacteriaceae</taxon>
        <taxon>Fusobacterium</taxon>
    </lineage>
</organism>
<proteinExistence type="predicted"/>
<name>A0A162J874_9FUSO</name>
<accession>A0A162J874</accession>
<dbReference type="EMBL" id="LVEA01000001">
    <property type="protein sequence ID" value="KYL05317.1"/>
    <property type="molecule type" value="Genomic_DNA"/>
</dbReference>
<gene>
    <name evidence="1" type="ORF">A2J07_00850</name>
</gene>
<evidence type="ECO:0000313" key="2">
    <source>
        <dbReference type="Proteomes" id="UP000075816"/>
    </source>
</evidence>
<evidence type="ECO:0000313" key="1">
    <source>
        <dbReference type="EMBL" id="KYL05317.1"/>
    </source>
</evidence>
<reference evidence="1 2" key="1">
    <citation type="submission" date="2016-03" db="EMBL/GenBank/DDBJ databases">
        <title>Comparative genomics of human isolates of Fusobacterium necrophorum.</title>
        <authorList>
            <person name="Jensen A."/>
            <person name="Bank S."/>
            <person name="Andersen P.S."/>
            <person name="Kristensen L.H."/>
            <person name="Prag J."/>
        </authorList>
    </citation>
    <scope>NUCLEOTIDE SEQUENCE [LARGE SCALE GENOMIC DNA]</scope>
    <source>
        <strain evidence="1 2">LS_1264</strain>
    </source>
</reference>
<dbReference type="Proteomes" id="UP000075816">
    <property type="component" value="Unassembled WGS sequence"/>
</dbReference>
<dbReference type="RefSeq" id="WP_005954206.1">
    <property type="nucleotide sequence ID" value="NZ_CAXOUF010000029.1"/>
</dbReference>